<dbReference type="AlphaFoldDB" id="A0A948TPT3"/>
<reference evidence="10" key="2">
    <citation type="submission" date="2021-04" db="EMBL/GenBank/DDBJ databases">
        <authorList>
            <person name="Gilroy R."/>
        </authorList>
    </citation>
    <scope>NUCLEOTIDE SEQUENCE</scope>
    <source>
        <strain evidence="10">8470</strain>
    </source>
</reference>
<comment type="catalytic activity">
    <reaction evidence="9">
        <text>UTP + H2O = UMP + diphosphate + H(+)</text>
        <dbReference type="Rhea" id="RHEA:29395"/>
        <dbReference type="ChEBI" id="CHEBI:15377"/>
        <dbReference type="ChEBI" id="CHEBI:15378"/>
        <dbReference type="ChEBI" id="CHEBI:33019"/>
        <dbReference type="ChEBI" id="CHEBI:46398"/>
        <dbReference type="ChEBI" id="CHEBI:57865"/>
        <dbReference type="EC" id="3.6.1.9"/>
    </reaction>
</comment>
<reference evidence="10" key="1">
    <citation type="journal article" date="2021" name="PeerJ">
        <title>Extensive microbial diversity within the chicken gut microbiome revealed by metagenomics and culture.</title>
        <authorList>
            <person name="Gilroy R."/>
            <person name="Ravi A."/>
            <person name="Getino M."/>
            <person name="Pursley I."/>
            <person name="Horton D.L."/>
            <person name="Alikhan N.F."/>
            <person name="Baker D."/>
            <person name="Gharbi K."/>
            <person name="Hall N."/>
            <person name="Watson M."/>
            <person name="Adriaenssens E.M."/>
            <person name="Foster-Nyarko E."/>
            <person name="Jarju S."/>
            <person name="Secka A."/>
            <person name="Antonio M."/>
            <person name="Oren A."/>
            <person name="Chaudhuri R.R."/>
            <person name="La Ragione R."/>
            <person name="Hildebrand F."/>
            <person name="Pallen M.J."/>
        </authorList>
    </citation>
    <scope>NUCLEOTIDE SEQUENCE</scope>
    <source>
        <strain evidence="10">8470</strain>
    </source>
</reference>
<dbReference type="GO" id="GO:0009117">
    <property type="term" value="P:nucleotide metabolic process"/>
    <property type="evidence" value="ECO:0007669"/>
    <property type="project" value="UniProtKB-KW"/>
</dbReference>
<proteinExistence type="inferred from homology"/>
<dbReference type="GO" id="GO:0047429">
    <property type="term" value="F:nucleoside triphosphate diphosphatase activity"/>
    <property type="evidence" value="ECO:0007669"/>
    <property type="project" value="UniProtKB-EC"/>
</dbReference>
<name>A0A948TPT3_9BACT</name>
<comment type="cofactor">
    <cofactor evidence="1 9">
        <name>a divalent metal cation</name>
        <dbReference type="ChEBI" id="CHEBI:60240"/>
    </cofactor>
</comment>
<sequence>MELKNLKKYHIILASNSPRRRELLSGLGIDYEVKILPGIDESYPENLTGEEIPMYIAREKADAYRPSIKPDELIITADTIVCLEGQVLGKPKDEADACRMLRLLSGRTHQVITGVCITTAEMQCTFAATTDVTFDTLSEEEITHYVNNYRPMDKAGAYGVQEWIGFIGVTRLEGSYFNVMGLPIQRLYKELKRI</sequence>
<evidence type="ECO:0000256" key="3">
    <source>
        <dbReference type="ARBA" id="ARBA00022490"/>
    </source>
</evidence>
<dbReference type="PIRSF" id="PIRSF006305">
    <property type="entry name" value="Maf"/>
    <property type="match status" value="1"/>
</dbReference>
<evidence type="ECO:0000256" key="5">
    <source>
        <dbReference type="ARBA" id="ARBA00023080"/>
    </source>
</evidence>
<comment type="catalytic activity">
    <reaction evidence="6">
        <text>N(7)-methyl-GTP + H2O = N(7)-methyl-GMP + diphosphate + H(+)</text>
        <dbReference type="Rhea" id="RHEA:58744"/>
        <dbReference type="ChEBI" id="CHEBI:15377"/>
        <dbReference type="ChEBI" id="CHEBI:15378"/>
        <dbReference type="ChEBI" id="CHEBI:33019"/>
        <dbReference type="ChEBI" id="CHEBI:58285"/>
        <dbReference type="ChEBI" id="CHEBI:87133"/>
    </reaction>
</comment>
<evidence type="ECO:0000256" key="6">
    <source>
        <dbReference type="ARBA" id="ARBA00050213"/>
    </source>
</evidence>
<protein>
    <recommendedName>
        <fullName evidence="9">dTTP/UTP pyrophosphatase</fullName>
        <shortName evidence="9">dTTPase/UTPase</shortName>
        <ecNumber evidence="9">3.6.1.9</ecNumber>
    </recommendedName>
    <alternativeName>
        <fullName evidence="9">Nucleoside triphosphate pyrophosphatase</fullName>
    </alternativeName>
    <alternativeName>
        <fullName evidence="9">Nucleotide pyrophosphatase</fullName>
        <shortName evidence="9">Nucleotide PPase</shortName>
    </alternativeName>
</protein>
<evidence type="ECO:0000313" key="11">
    <source>
        <dbReference type="Proteomes" id="UP000784286"/>
    </source>
</evidence>
<comment type="similarity">
    <text evidence="9">Belongs to the Maf family. YhdE subfamily.</text>
</comment>
<dbReference type="CDD" id="cd00555">
    <property type="entry name" value="Maf"/>
    <property type="match status" value="1"/>
</dbReference>
<gene>
    <name evidence="10" type="primary">maf</name>
    <name evidence="10" type="ORF">H9928_12735</name>
</gene>
<comment type="function">
    <text evidence="7">Nucleoside triphosphate pyrophosphatase that hydrolyzes 7-methyl-GTP (m(7)GTP). May have a dual role in cell division arrest and in preventing the incorporation of modified nucleotides into cellular nucleic acids.</text>
</comment>
<organism evidence="10 11">
    <name type="scientific">Candidatus Phocaeicola excrementipullorum</name>
    <dbReference type="NCBI Taxonomy" id="2838731"/>
    <lineage>
        <taxon>Bacteria</taxon>
        <taxon>Pseudomonadati</taxon>
        <taxon>Bacteroidota</taxon>
        <taxon>Bacteroidia</taxon>
        <taxon>Bacteroidales</taxon>
        <taxon>Bacteroidaceae</taxon>
        <taxon>Phocaeicola</taxon>
    </lineage>
</organism>
<dbReference type="PANTHER" id="PTHR43213">
    <property type="entry name" value="BIFUNCTIONAL DTTP/UTP PYROPHOSPHATASE/METHYLTRANSFERASE PROTEIN-RELATED"/>
    <property type="match status" value="1"/>
</dbReference>
<dbReference type="InterPro" id="IPR029001">
    <property type="entry name" value="ITPase-like_fam"/>
</dbReference>
<comment type="caution">
    <text evidence="9">Lacks conserved residue(s) required for the propagation of feature annotation.</text>
</comment>
<keyword evidence="3 9" id="KW-0963">Cytoplasm</keyword>
<evidence type="ECO:0000256" key="8">
    <source>
        <dbReference type="ARBA" id="ARBA00060749"/>
    </source>
</evidence>
<comment type="function">
    <text evidence="9">Nucleoside triphosphate pyrophosphatase that hydrolyzes dTTP and UTP. May have a dual role in cell division arrest and in preventing the incorporation of modified nucleotides into cellular nucleic acids.</text>
</comment>
<evidence type="ECO:0000313" key="10">
    <source>
        <dbReference type="EMBL" id="MBU3857373.1"/>
    </source>
</evidence>
<evidence type="ECO:0000256" key="2">
    <source>
        <dbReference type="ARBA" id="ARBA00004496"/>
    </source>
</evidence>
<dbReference type="InterPro" id="IPR003697">
    <property type="entry name" value="Maf-like"/>
</dbReference>
<comment type="caution">
    <text evidence="10">The sequence shown here is derived from an EMBL/GenBank/DDBJ whole genome shotgun (WGS) entry which is preliminary data.</text>
</comment>
<dbReference type="Gene3D" id="3.90.950.10">
    <property type="match status" value="1"/>
</dbReference>
<keyword evidence="5 9" id="KW-0546">Nucleotide metabolism</keyword>
<comment type="subcellular location">
    <subcellularLocation>
        <location evidence="2 9">Cytoplasm</location>
    </subcellularLocation>
</comment>
<dbReference type="GO" id="GO:0005737">
    <property type="term" value="C:cytoplasm"/>
    <property type="evidence" value="ECO:0007669"/>
    <property type="project" value="UniProtKB-SubCell"/>
</dbReference>
<accession>A0A948TPT3</accession>
<dbReference type="EMBL" id="JAHLFJ010000117">
    <property type="protein sequence ID" value="MBU3857373.1"/>
    <property type="molecule type" value="Genomic_DNA"/>
</dbReference>
<dbReference type="SUPFAM" id="SSF52972">
    <property type="entry name" value="ITPase-like"/>
    <property type="match status" value="1"/>
</dbReference>
<evidence type="ECO:0000256" key="9">
    <source>
        <dbReference type="HAMAP-Rule" id="MF_00528"/>
    </source>
</evidence>
<evidence type="ECO:0000256" key="7">
    <source>
        <dbReference type="ARBA" id="ARBA00053369"/>
    </source>
</evidence>
<dbReference type="FunFam" id="3.90.950.10:FF:000005">
    <property type="entry name" value="7-methyl-GTP pyrophosphatase"/>
    <property type="match status" value="1"/>
</dbReference>
<feature type="site" description="Important for substrate specificity" evidence="9">
    <location>
        <position position="161"/>
    </location>
</feature>
<keyword evidence="4 9" id="KW-0378">Hydrolase</keyword>
<dbReference type="NCBIfam" id="TIGR00172">
    <property type="entry name" value="maf"/>
    <property type="match status" value="1"/>
</dbReference>
<evidence type="ECO:0000256" key="1">
    <source>
        <dbReference type="ARBA" id="ARBA00001968"/>
    </source>
</evidence>
<dbReference type="Pfam" id="PF02545">
    <property type="entry name" value="Maf"/>
    <property type="match status" value="1"/>
</dbReference>
<dbReference type="Proteomes" id="UP000784286">
    <property type="component" value="Unassembled WGS sequence"/>
</dbReference>
<dbReference type="HAMAP" id="MF_00528">
    <property type="entry name" value="Maf"/>
    <property type="match status" value="1"/>
</dbReference>
<dbReference type="EC" id="3.6.1.9" evidence="9"/>
<evidence type="ECO:0000256" key="4">
    <source>
        <dbReference type="ARBA" id="ARBA00022801"/>
    </source>
</evidence>
<feature type="site" description="Important for substrate specificity" evidence="9">
    <location>
        <position position="79"/>
    </location>
</feature>
<feature type="site" description="Important for substrate specificity" evidence="9">
    <location>
        <position position="19"/>
    </location>
</feature>
<comment type="similarity">
    <text evidence="8">Belongs to the Maf family. YceF subfamily.</text>
</comment>
<feature type="active site" description="Proton acceptor" evidence="9">
    <location>
        <position position="78"/>
    </location>
</feature>
<dbReference type="PANTHER" id="PTHR43213:SF5">
    <property type="entry name" value="BIFUNCTIONAL DTTP_UTP PYROPHOSPHATASE_METHYLTRANSFERASE PROTEIN-RELATED"/>
    <property type="match status" value="1"/>
</dbReference>
<comment type="catalytic activity">
    <reaction evidence="9">
        <text>dTTP + H2O = dTMP + diphosphate + H(+)</text>
        <dbReference type="Rhea" id="RHEA:28534"/>
        <dbReference type="ChEBI" id="CHEBI:15377"/>
        <dbReference type="ChEBI" id="CHEBI:15378"/>
        <dbReference type="ChEBI" id="CHEBI:33019"/>
        <dbReference type="ChEBI" id="CHEBI:37568"/>
        <dbReference type="ChEBI" id="CHEBI:63528"/>
        <dbReference type="EC" id="3.6.1.9"/>
    </reaction>
</comment>